<evidence type="ECO:0000313" key="2">
    <source>
        <dbReference type="EMBL" id="SCQ17355.1"/>
    </source>
</evidence>
<dbReference type="AlphaFoldDB" id="H7CDE0"/>
<name>H7CDE0_PLAOA</name>
<reference evidence="1" key="1">
    <citation type="journal article" date="2012" name="Mol. Biol. Evol.">
        <title>The Plasmodium Apicoplast Genome: Conserved Structure and Close Relationship of P. ovale to Rodent Malaria Parasites.</title>
        <authorList>
            <person name="Arisue N."/>
            <person name="Hashimoto T."/>
            <person name="Mitsui H."/>
            <person name="Palacpac N.M.Q."/>
            <person name="Kaneko A."/>
            <person name="Kawai S."/>
            <person name="Hasegawa M."/>
            <person name="Tanabe K."/>
            <person name="Horii T."/>
        </authorList>
    </citation>
    <scope>NUCLEOTIDE SEQUENCE</scope>
    <source>
        <strain evidence="1">NIGERIA II</strain>
    </source>
</reference>
<proteinExistence type="predicted"/>
<evidence type="ECO:0000313" key="3">
    <source>
        <dbReference type="Proteomes" id="UP000242942"/>
    </source>
</evidence>
<accession>A0A1D3UB44</accession>
<reference evidence="2 3" key="2">
    <citation type="submission" date="2016-06" db="EMBL/GenBank/DDBJ databases">
        <authorList>
            <consortium name="Pathogen Informatics"/>
        </authorList>
    </citation>
    <scope>NUCLEOTIDE SEQUENCE [LARGE SCALE GENOMIC DNA]</scope>
    <source>
        <strain evidence="2">PocGH01</strain>
    </source>
</reference>
<dbReference type="EMBL" id="AB649417">
    <property type="protein sequence ID" value="BAL70560.1"/>
    <property type="molecule type" value="Genomic_DNA"/>
</dbReference>
<organism evidence="1">
    <name type="scientific">Plasmodium ovale</name>
    <name type="common">malaria parasite P. ovale</name>
    <dbReference type="NCBI Taxonomy" id="36330"/>
    <lineage>
        <taxon>Eukaryota</taxon>
        <taxon>Sar</taxon>
        <taxon>Alveolata</taxon>
        <taxon>Apicomplexa</taxon>
        <taxon>Aconoidasida</taxon>
        <taxon>Haemosporida</taxon>
        <taxon>Plasmodiidae</taxon>
        <taxon>Plasmodium</taxon>
        <taxon>Plasmodium (Plasmodium)</taxon>
    </lineage>
</organism>
<protein>
    <submittedName>
        <fullName evidence="1">Open reading frame 51</fullName>
    </submittedName>
</protein>
<sequence length="59" mass="7422">MIFYNNNNKNAIINLNYYLNRYKKILKYNKQNKKNNNITYILYKKYILIIKKLRYLNII</sequence>
<geneLocation type="apicoplast" evidence="1"/>
<gene>
    <name evidence="1" type="primary">ORF51</name>
    <name evidence="2" type="ORF">POCGH01_API004500</name>
</gene>
<keyword evidence="3" id="KW-1185">Reference proteome</keyword>
<dbReference type="Proteomes" id="UP000242942">
    <property type="component" value="Apicoplast API"/>
</dbReference>
<dbReference type="EMBL" id="LT594596">
    <property type="protein sequence ID" value="SCQ17355.1"/>
    <property type="molecule type" value="Genomic_DNA"/>
</dbReference>
<keyword evidence="1" id="KW-0933">Apicoplast</keyword>
<accession>H7CDE0</accession>
<evidence type="ECO:0000313" key="1">
    <source>
        <dbReference type="EMBL" id="BAL70560.1"/>
    </source>
</evidence>
<keyword evidence="1" id="KW-0934">Plastid</keyword>